<organism evidence="7 8">
    <name type="scientific">Dioscorea cayennensis subsp. rotundata</name>
    <name type="common">White Guinea yam</name>
    <name type="synonym">Dioscorea rotundata</name>
    <dbReference type="NCBI Taxonomy" id="55577"/>
    <lineage>
        <taxon>Eukaryota</taxon>
        <taxon>Viridiplantae</taxon>
        <taxon>Streptophyta</taxon>
        <taxon>Embryophyta</taxon>
        <taxon>Tracheophyta</taxon>
        <taxon>Spermatophyta</taxon>
        <taxon>Magnoliopsida</taxon>
        <taxon>Liliopsida</taxon>
        <taxon>Dioscoreales</taxon>
        <taxon>Dioscoreaceae</taxon>
        <taxon>Dioscorea</taxon>
    </lineage>
</organism>
<dbReference type="RefSeq" id="XP_039135185.1">
    <property type="nucleotide sequence ID" value="XM_039279251.1"/>
</dbReference>
<dbReference type="InterPro" id="IPR016073">
    <property type="entry name" value="Skp1_comp_POZ"/>
</dbReference>
<comment type="function">
    <text evidence="4">Involved in ubiquitination and subsequent proteasomal degradation of target proteins. Together with CUL1, RBX1 and a F-box protein, it forms a SCF E3 ubiquitin ligase complex. The functional specificity of this complex depends on the type of F-box protein. In the SCF complex, it serves as an adapter that links the F-box protein to CUL1.</text>
</comment>
<gene>
    <name evidence="8" type="primary">LOC120272426</name>
</gene>
<dbReference type="GeneID" id="120272426"/>
<dbReference type="SUPFAM" id="SSF81382">
    <property type="entry name" value="Skp1 dimerisation domain-like"/>
    <property type="match status" value="1"/>
</dbReference>
<dbReference type="InterPro" id="IPR016072">
    <property type="entry name" value="Skp1_comp_dimer"/>
</dbReference>
<name>A0AB40C8P4_DIOCR</name>
<dbReference type="InterPro" id="IPR011333">
    <property type="entry name" value="SKP1/BTB/POZ_sf"/>
</dbReference>
<dbReference type="Pfam" id="PF03931">
    <property type="entry name" value="Skp1_POZ"/>
    <property type="match status" value="1"/>
</dbReference>
<evidence type="ECO:0000256" key="3">
    <source>
        <dbReference type="ARBA" id="ARBA00022786"/>
    </source>
</evidence>
<evidence type="ECO:0000256" key="2">
    <source>
        <dbReference type="ARBA" id="ARBA00009993"/>
    </source>
</evidence>
<dbReference type="Gene3D" id="3.30.710.10">
    <property type="entry name" value="Potassium Channel Kv1.1, Chain A"/>
    <property type="match status" value="1"/>
</dbReference>
<dbReference type="Pfam" id="PF01466">
    <property type="entry name" value="Skp1"/>
    <property type="match status" value="1"/>
</dbReference>
<dbReference type="InterPro" id="IPR036296">
    <property type="entry name" value="SKP1-like_dim_sf"/>
</dbReference>
<dbReference type="SMART" id="SM00512">
    <property type="entry name" value="Skp1"/>
    <property type="match status" value="1"/>
</dbReference>
<dbReference type="PIRSF" id="PIRSF028729">
    <property type="entry name" value="E3_ubiquit_lig_SCF_Skp"/>
    <property type="match status" value="1"/>
</dbReference>
<evidence type="ECO:0000256" key="4">
    <source>
        <dbReference type="PIRNR" id="PIRNR028729"/>
    </source>
</evidence>
<comment type="similarity">
    <text evidence="2 4">Belongs to the SKP1 family.</text>
</comment>
<dbReference type="SUPFAM" id="SSF54695">
    <property type="entry name" value="POZ domain"/>
    <property type="match status" value="1"/>
</dbReference>
<comment type="pathway">
    <text evidence="1 4">Protein modification; protein ubiquitination.</text>
</comment>
<reference evidence="8" key="1">
    <citation type="submission" date="2025-08" db="UniProtKB">
        <authorList>
            <consortium name="RefSeq"/>
        </authorList>
    </citation>
    <scope>IDENTIFICATION</scope>
</reference>
<evidence type="ECO:0000256" key="1">
    <source>
        <dbReference type="ARBA" id="ARBA00004906"/>
    </source>
</evidence>
<dbReference type="PANTHER" id="PTHR11165">
    <property type="entry name" value="SKP1"/>
    <property type="match status" value="1"/>
</dbReference>
<accession>A0AB40C8P4</accession>
<evidence type="ECO:0000313" key="7">
    <source>
        <dbReference type="Proteomes" id="UP001515500"/>
    </source>
</evidence>
<proteinExistence type="inferred from homology"/>
<keyword evidence="3 4" id="KW-0833">Ubl conjugation pathway</keyword>
<feature type="domain" description="SKP1 component POZ" evidence="6">
    <location>
        <begin position="8"/>
        <end position="67"/>
    </location>
</feature>
<dbReference type="GO" id="GO:0009867">
    <property type="term" value="P:jasmonic acid mediated signaling pathway"/>
    <property type="evidence" value="ECO:0007669"/>
    <property type="project" value="UniProtKB-ARBA"/>
</dbReference>
<dbReference type="GO" id="GO:0016567">
    <property type="term" value="P:protein ubiquitination"/>
    <property type="evidence" value="ECO:0007669"/>
    <property type="project" value="UniProtKB-UniRule"/>
</dbReference>
<sequence>MAEQDKVMIKLQSSDGMEYEVEEHTAEQSKFLQGLMMSPEARENGITISDVNGTILAKVMDYCKKHAEIADKVELDSWDSAFINVENHILYDLIMAANSLLISSLLHLCGKKFAELIKGHTADEIRETFGIQNDFTPEEAEALRMENLWEF</sequence>
<evidence type="ECO:0000259" key="6">
    <source>
        <dbReference type="Pfam" id="PF03931"/>
    </source>
</evidence>
<protein>
    <recommendedName>
        <fullName evidence="4">SKP1-like protein</fullName>
    </recommendedName>
</protein>
<dbReference type="GO" id="GO:0006511">
    <property type="term" value="P:ubiquitin-dependent protein catabolic process"/>
    <property type="evidence" value="ECO:0007669"/>
    <property type="project" value="InterPro"/>
</dbReference>
<feature type="domain" description="SKP1 component dimerisation" evidence="5">
    <location>
        <begin position="104"/>
        <end position="149"/>
    </location>
</feature>
<dbReference type="InterPro" id="IPR016897">
    <property type="entry name" value="SKP1"/>
</dbReference>
<comment type="subunit">
    <text evidence="4">Part of a SCF (SKP1-cullin-F-box) protein ligase complex.</text>
</comment>
<evidence type="ECO:0000259" key="5">
    <source>
        <dbReference type="Pfam" id="PF01466"/>
    </source>
</evidence>
<evidence type="ECO:0000313" key="8">
    <source>
        <dbReference type="RefSeq" id="XP_039135185.1"/>
    </source>
</evidence>
<dbReference type="Proteomes" id="UP001515500">
    <property type="component" value="Chromosome 11"/>
</dbReference>
<dbReference type="InterPro" id="IPR001232">
    <property type="entry name" value="SKP1-like"/>
</dbReference>
<keyword evidence="7" id="KW-1185">Reference proteome</keyword>
<dbReference type="AlphaFoldDB" id="A0AB40C8P4"/>